<organism evidence="3 4">
    <name type="scientific">Variovorax terrae</name>
    <dbReference type="NCBI Taxonomy" id="2923278"/>
    <lineage>
        <taxon>Bacteria</taxon>
        <taxon>Pseudomonadati</taxon>
        <taxon>Pseudomonadota</taxon>
        <taxon>Betaproteobacteria</taxon>
        <taxon>Burkholderiales</taxon>
        <taxon>Comamonadaceae</taxon>
        <taxon>Variovorax</taxon>
    </lineage>
</organism>
<dbReference type="RefSeq" id="WP_243305839.1">
    <property type="nucleotide sequence ID" value="NZ_JALGBI010000001.1"/>
</dbReference>
<reference evidence="3" key="1">
    <citation type="submission" date="2022-03" db="EMBL/GenBank/DDBJ databases">
        <authorList>
            <person name="Woo C.Y."/>
        </authorList>
    </citation>
    <scope>NUCLEOTIDE SEQUENCE</scope>
    <source>
        <strain evidence="3">CYS-02</strain>
    </source>
</reference>
<evidence type="ECO:0000313" key="3">
    <source>
        <dbReference type="EMBL" id="MCJ0763243.1"/>
    </source>
</evidence>
<feature type="signal peptide" evidence="2">
    <location>
        <begin position="1"/>
        <end position="18"/>
    </location>
</feature>
<evidence type="ECO:0008006" key="5">
    <source>
        <dbReference type="Google" id="ProtNLM"/>
    </source>
</evidence>
<evidence type="ECO:0000256" key="2">
    <source>
        <dbReference type="SAM" id="SignalP"/>
    </source>
</evidence>
<proteinExistence type="predicted"/>
<sequence>MNIRISCCAAALAAGALAGLSGCAVVPADAYYGTAYPYSSPYVYPYTYAYPPIGYADPWFWGPAYGFVDFSVVVARRGPRHGSSGFVAPGRPFGGGGAPRMGMGGAGHFGGRGGGHDGGHGGGGHGR</sequence>
<protein>
    <recommendedName>
        <fullName evidence="5">Lipoprotein</fullName>
    </recommendedName>
</protein>
<keyword evidence="2" id="KW-0732">Signal</keyword>
<gene>
    <name evidence="3" type="ORF">MMF98_08480</name>
</gene>
<dbReference type="EMBL" id="JALGBI010000001">
    <property type="protein sequence ID" value="MCJ0763243.1"/>
    <property type="molecule type" value="Genomic_DNA"/>
</dbReference>
<dbReference type="Proteomes" id="UP001139447">
    <property type="component" value="Unassembled WGS sequence"/>
</dbReference>
<accession>A0A9X1VU12</accession>
<feature type="compositionally biased region" description="Gly residues" evidence="1">
    <location>
        <begin position="97"/>
        <end position="113"/>
    </location>
</feature>
<feature type="region of interest" description="Disordered" evidence="1">
    <location>
        <begin position="97"/>
        <end position="127"/>
    </location>
</feature>
<keyword evidence="4" id="KW-1185">Reference proteome</keyword>
<feature type="chain" id="PRO_5040849201" description="Lipoprotein" evidence="2">
    <location>
        <begin position="19"/>
        <end position="127"/>
    </location>
</feature>
<name>A0A9X1VU12_9BURK</name>
<comment type="caution">
    <text evidence="3">The sequence shown here is derived from an EMBL/GenBank/DDBJ whole genome shotgun (WGS) entry which is preliminary data.</text>
</comment>
<evidence type="ECO:0000313" key="4">
    <source>
        <dbReference type="Proteomes" id="UP001139447"/>
    </source>
</evidence>
<evidence type="ECO:0000256" key="1">
    <source>
        <dbReference type="SAM" id="MobiDB-lite"/>
    </source>
</evidence>
<dbReference type="AlphaFoldDB" id="A0A9X1VU12"/>
<dbReference type="PROSITE" id="PS51257">
    <property type="entry name" value="PROKAR_LIPOPROTEIN"/>
    <property type="match status" value="1"/>
</dbReference>